<evidence type="ECO:0000313" key="7">
    <source>
        <dbReference type="Proteomes" id="UP000427716"/>
    </source>
</evidence>
<evidence type="ECO:0000256" key="5">
    <source>
        <dbReference type="SAM" id="MobiDB-lite"/>
    </source>
</evidence>
<keyword evidence="4" id="KW-0472">Membrane</keyword>
<feature type="transmembrane region" description="Helical" evidence="4">
    <location>
        <begin position="91"/>
        <end position="115"/>
    </location>
</feature>
<comment type="subcellular location">
    <subcellularLocation>
        <location evidence="4">Cell membrane</location>
        <topology evidence="4">Multi-pass membrane protein</topology>
    </subcellularLocation>
</comment>
<evidence type="ECO:0000256" key="4">
    <source>
        <dbReference type="RuleBase" id="RU004429"/>
    </source>
</evidence>
<feature type="transmembrane region" description="Helical" evidence="4">
    <location>
        <begin position="55"/>
        <end position="79"/>
    </location>
</feature>
<keyword evidence="7" id="KW-1185">Reference proteome</keyword>
<comment type="function">
    <text evidence="4">NDH-1 shuttles electrons from NADH, via FMN and iron-sulfur (Fe-S) centers, to quinones in the respiratory chain. Couples the redox reaction to proton translocation (for every two electrons transferred, four hydrogen ions are translocated across the cytoplasmic membrane), and thus conserves the redox energy in a proton gradient.</text>
</comment>
<comment type="similarity">
    <text evidence="1 4">Belongs to the complex I subunit 6 family.</text>
</comment>
<name>A0A6I6D2A2_9GAMM</name>
<dbReference type="KEGG" id="ghl:GM160_04820"/>
<dbReference type="GO" id="GO:0016491">
    <property type="term" value="F:oxidoreductase activity"/>
    <property type="evidence" value="ECO:0007669"/>
    <property type="project" value="UniProtKB-KW"/>
</dbReference>
<accession>A0A6I6D2A2</accession>
<dbReference type="InterPro" id="IPR001457">
    <property type="entry name" value="NADH_UbQ/plastoQ_OxRdtase_su6"/>
</dbReference>
<keyword evidence="4" id="KW-0874">Quinone</keyword>
<dbReference type="NCBIfam" id="NF005164">
    <property type="entry name" value="PRK06638.1-4"/>
    <property type="match status" value="1"/>
</dbReference>
<proteinExistence type="inferred from homology"/>
<keyword evidence="6" id="KW-0560">Oxidoreductase</keyword>
<evidence type="ECO:0000256" key="2">
    <source>
        <dbReference type="ARBA" id="ARBA00019907"/>
    </source>
</evidence>
<reference evidence="6 7" key="1">
    <citation type="submission" date="2019-11" db="EMBL/GenBank/DDBJ databases">
        <authorList>
            <person name="Zhang J."/>
            <person name="Sun C."/>
        </authorList>
    </citation>
    <scope>NUCLEOTIDE SEQUENCE [LARGE SCALE GENOMIC DNA]</scope>
    <source>
        <strain evidence="7">sp2</strain>
    </source>
</reference>
<dbReference type="GO" id="GO:0005886">
    <property type="term" value="C:plasma membrane"/>
    <property type="evidence" value="ECO:0007669"/>
    <property type="project" value="UniProtKB-SubCell"/>
</dbReference>
<dbReference type="PANTHER" id="PTHR33269:SF17">
    <property type="entry name" value="NADH-UBIQUINONE OXIDOREDUCTASE CHAIN 6"/>
    <property type="match status" value="1"/>
</dbReference>
<keyword evidence="4" id="KW-0520">NAD</keyword>
<dbReference type="GO" id="GO:0008137">
    <property type="term" value="F:NADH dehydrogenase (ubiquinone) activity"/>
    <property type="evidence" value="ECO:0007669"/>
    <property type="project" value="UniProtKB-UniRule"/>
</dbReference>
<dbReference type="EC" id="7.1.1.-" evidence="4"/>
<dbReference type="Gene3D" id="1.20.120.1200">
    <property type="entry name" value="NADH-ubiquinone/plastoquinone oxidoreductase chain 6, subunit NuoJ"/>
    <property type="match status" value="1"/>
</dbReference>
<organism evidence="6 7">
    <name type="scientific">Guyparkeria halophila</name>
    <dbReference type="NCBI Taxonomy" id="47960"/>
    <lineage>
        <taxon>Bacteria</taxon>
        <taxon>Pseudomonadati</taxon>
        <taxon>Pseudomonadota</taxon>
        <taxon>Gammaproteobacteria</taxon>
        <taxon>Chromatiales</taxon>
        <taxon>Thioalkalibacteraceae</taxon>
        <taxon>Guyparkeria</taxon>
    </lineage>
</organism>
<dbReference type="GO" id="GO:0048038">
    <property type="term" value="F:quinone binding"/>
    <property type="evidence" value="ECO:0007669"/>
    <property type="project" value="UniProtKB-UniRule"/>
</dbReference>
<sequence>MSLYQILFYVFASVAVVAAIRVVTVKNPVHAALFLVLTFFSTALIWILMEAEFLGIVLLLVYVGAVMVLFLFVVMMLDVNIAPLREGFIKNLPVGVFVALVMIVELALILGPASFGLDIYPSPEPAPADAGNTLAIGQVLYTKFVYPFEIAAFILLVAIVAAIALAHRRRPGVHYQDIDAQVRVRAEDRVRIAQLDADKTRRGDLSDESSAKQDKETS</sequence>
<dbReference type="InterPro" id="IPR042106">
    <property type="entry name" value="Nuo/plastoQ_OxRdtase_6_NuoJ"/>
</dbReference>
<keyword evidence="4" id="KW-0812">Transmembrane</keyword>
<keyword evidence="4" id="KW-1133">Transmembrane helix</keyword>
<gene>
    <name evidence="6" type="ORF">GM160_04820</name>
</gene>
<dbReference type="AlphaFoldDB" id="A0A6I6D2A2"/>
<feature type="transmembrane region" description="Helical" evidence="4">
    <location>
        <begin position="31"/>
        <end position="49"/>
    </location>
</feature>
<dbReference type="PANTHER" id="PTHR33269">
    <property type="entry name" value="NADH-UBIQUINONE OXIDOREDUCTASE CHAIN 6"/>
    <property type="match status" value="1"/>
</dbReference>
<evidence type="ECO:0000313" key="6">
    <source>
        <dbReference type="EMBL" id="QGT78277.1"/>
    </source>
</evidence>
<feature type="region of interest" description="Disordered" evidence="5">
    <location>
        <begin position="199"/>
        <end position="218"/>
    </location>
</feature>
<comment type="catalytic activity">
    <reaction evidence="4">
        <text>a quinone + NADH + 5 H(+)(in) = a quinol + NAD(+) + 4 H(+)(out)</text>
        <dbReference type="Rhea" id="RHEA:57888"/>
        <dbReference type="ChEBI" id="CHEBI:15378"/>
        <dbReference type="ChEBI" id="CHEBI:24646"/>
        <dbReference type="ChEBI" id="CHEBI:57540"/>
        <dbReference type="ChEBI" id="CHEBI:57945"/>
        <dbReference type="ChEBI" id="CHEBI:132124"/>
    </reaction>
</comment>
<feature type="transmembrane region" description="Helical" evidence="4">
    <location>
        <begin position="144"/>
        <end position="166"/>
    </location>
</feature>
<evidence type="ECO:0000256" key="3">
    <source>
        <dbReference type="ARBA" id="ARBA00025811"/>
    </source>
</evidence>
<keyword evidence="4" id="KW-1003">Cell membrane</keyword>
<feature type="transmembrane region" description="Helical" evidence="4">
    <location>
        <begin position="6"/>
        <end position="24"/>
    </location>
</feature>
<evidence type="ECO:0000256" key="1">
    <source>
        <dbReference type="ARBA" id="ARBA00005698"/>
    </source>
</evidence>
<comment type="subunit">
    <text evidence="3">Composed of 13 different subunits. Subunits NuoA, H, J, K, L, M, N constitute the membrane sector of the complex.</text>
</comment>
<dbReference type="EMBL" id="CP046415">
    <property type="protein sequence ID" value="QGT78277.1"/>
    <property type="molecule type" value="Genomic_DNA"/>
</dbReference>
<dbReference type="RefSeq" id="WP_156573591.1">
    <property type="nucleotide sequence ID" value="NZ_CP046415.1"/>
</dbReference>
<dbReference type="Pfam" id="PF00499">
    <property type="entry name" value="Oxidored_q3"/>
    <property type="match status" value="1"/>
</dbReference>
<dbReference type="Proteomes" id="UP000427716">
    <property type="component" value="Chromosome"/>
</dbReference>
<protein>
    <recommendedName>
        <fullName evidence="2 4">NADH-quinone oxidoreductase subunit J</fullName>
        <ecNumber evidence="4">7.1.1.-</ecNumber>
    </recommendedName>
</protein>